<evidence type="ECO:0000313" key="1">
    <source>
        <dbReference type="EMBL" id="RAI39094.1"/>
    </source>
</evidence>
<reference evidence="1 2" key="1">
    <citation type="submission" date="2017-07" db="EMBL/GenBank/DDBJ databases">
        <title>Draft Genome Sequences of Select Purple Nonsulfur Bacteria.</title>
        <authorList>
            <person name="Lasarre B."/>
            <person name="Mckinlay J.B."/>
        </authorList>
    </citation>
    <scope>NUCLEOTIDE SEQUENCE [LARGE SCALE GENOMIC DNA]</scope>
    <source>
        <strain evidence="1 2">DSM 5909</strain>
    </source>
</reference>
<dbReference type="AlphaFoldDB" id="A0A327KMD3"/>
<proteinExistence type="predicted"/>
<sequence>MAMTEAARKKLAEKLLDLQIEIAPQIARMDELKEQLRTAALEAGSGFTDEVTGKGTVEVSAARKAAFKGIVPVLVAEAFLALKDSAMKKLRDDGLVKDEKIFTKAARPSVTVRPA</sequence>
<comment type="caution">
    <text evidence="1">The sequence shown here is derived from an EMBL/GenBank/DDBJ whole genome shotgun (WGS) entry which is preliminary data.</text>
</comment>
<dbReference type="Proteomes" id="UP000249130">
    <property type="component" value="Unassembled WGS sequence"/>
</dbReference>
<name>A0A327KMD3_9BRAD</name>
<dbReference type="EMBL" id="NPEX01000312">
    <property type="protein sequence ID" value="RAI39094.1"/>
    <property type="molecule type" value="Genomic_DNA"/>
</dbReference>
<organism evidence="1 2">
    <name type="scientific">Rhodoplanes roseus</name>
    <dbReference type="NCBI Taxonomy" id="29409"/>
    <lineage>
        <taxon>Bacteria</taxon>
        <taxon>Pseudomonadati</taxon>
        <taxon>Pseudomonadota</taxon>
        <taxon>Alphaproteobacteria</taxon>
        <taxon>Hyphomicrobiales</taxon>
        <taxon>Nitrobacteraceae</taxon>
        <taxon>Rhodoplanes</taxon>
    </lineage>
</organism>
<gene>
    <name evidence="1" type="ORF">CH341_26595</name>
</gene>
<accession>A0A327KMD3</accession>
<evidence type="ECO:0000313" key="2">
    <source>
        <dbReference type="Proteomes" id="UP000249130"/>
    </source>
</evidence>
<protein>
    <submittedName>
        <fullName evidence="1">Uncharacterized protein</fullName>
    </submittedName>
</protein>
<keyword evidence="2" id="KW-1185">Reference proteome</keyword>